<dbReference type="EMBL" id="AVOT02013998">
    <property type="protein sequence ID" value="MBW0497101.1"/>
    <property type="molecule type" value="Genomic_DNA"/>
</dbReference>
<feature type="region of interest" description="Disordered" evidence="1">
    <location>
        <begin position="218"/>
        <end position="257"/>
    </location>
</feature>
<evidence type="ECO:0000313" key="3">
    <source>
        <dbReference type="Proteomes" id="UP000765509"/>
    </source>
</evidence>
<reference evidence="2" key="1">
    <citation type="submission" date="2021-03" db="EMBL/GenBank/DDBJ databases">
        <title>Draft genome sequence of rust myrtle Austropuccinia psidii MF-1, a brazilian biotype.</title>
        <authorList>
            <person name="Quecine M.C."/>
            <person name="Pachon D.M.R."/>
            <person name="Bonatelli M.L."/>
            <person name="Correr F.H."/>
            <person name="Franceschini L.M."/>
            <person name="Leite T.F."/>
            <person name="Margarido G.R.A."/>
            <person name="Almeida C.A."/>
            <person name="Ferrarezi J.A."/>
            <person name="Labate C.A."/>
        </authorList>
    </citation>
    <scope>NUCLEOTIDE SEQUENCE</scope>
    <source>
        <strain evidence="2">MF-1</strain>
    </source>
</reference>
<sequence length="296" mass="34295">MVKKGSIPPAADHSLLTEFYQRFSTTDQIENVASKKQSTTLIKHDEFQILCDACAGCIKIGNHIVNLQKFYVDYIKAMLAKLGIRAWAPDLEDAPDSLFNEACRISALMTFRQIGATRGFQYMQSHRSYANNLGLVRSAYNHFVHYVMTEKYKKRRQRSWKELTGRCKEVDTEVQDTTEQKKESKAIHPNERLSNRAFNDTYWESLTSIYDLLNELAQSSDDDETEESDDEISLDIQSSSGEEEESDQNENNRDKEVKIVIKCEDEEMADDFEMENHQNRQFNNMFIEECGTDVWS</sequence>
<feature type="compositionally biased region" description="Acidic residues" evidence="1">
    <location>
        <begin position="220"/>
        <end position="233"/>
    </location>
</feature>
<keyword evidence="3" id="KW-1185">Reference proteome</keyword>
<proteinExistence type="predicted"/>
<feature type="compositionally biased region" description="Basic and acidic residues" evidence="1">
    <location>
        <begin position="178"/>
        <end position="188"/>
    </location>
</feature>
<evidence type="ECO:0000256" key="1">
    <source>
        <dbReference type="SAM" id="MobiDB-lite"/>
    </source>
</evidence>
<dbReference type="AlphaFoldDB" id="A0A9Q3D538"/>
<comment type="caution">
    <text evidence="2">The sequence shown here is derived from an EMBL/GenBank/DDBJ whole genome shotgun (WGS) entry which is preliminary data.</text>
</comment>
<feature type="region of interest" description="Disordered" evidence="1">
    <location>
        <begin position="169"/>
        <end position="188"/>
    </location>
</feature>
<gene>
    <name evidence="2" type="ORF">O181_036816</name>
</gene>
<accession>A0A9Q3D538</accession>
<dbReference type="Proteomes" id="UP000765509">
    <property type="component" value="Unassembled WGS sequence"/>
</dbReference>
<name>A0A9Q3D538_9BASI</name>
<protein>
    <submittedName>
        <fullName evidence="2">Uncharacterized protein</fullName>
    </submittedName>
</protein>
<evidence type="ECO:0000313" key="2">
    <source>
        <dbReference type="EMBL" id="MBW0497101.1"/>
    </source>
</evidence>
<organism evidence="2 3">
    <name type="scientific">Austropuccinia psidii MF-1</name>
    <dbReference type="NCBI Taxonomy" id="1389203"/>
    <lineage>
        <taxon>Eukaryota</taxon>
        <taxon>Fungi</taxon>
        <taxon>Dikarya</taxon>
        <taxon>Basidiomycota</taxon>
        <taxon>Pucciniomycotina</taxon>
        <taxon>Pucciniomycetes</taxon>
        <taxon>Pucciniales</taxon>
        <taxon>Sphaerophragmiaceae</taxon>
        <taxon>Austropuccinia</taxon>
    </lineage>
</organism>